<comment type="caution">
    <text evidence="1">The sequence shown here is derived from an EMBL/GenBank/DDBJ whole genome shotgun (WGS) entry which is preliminary data.</text>
</comment>
<proteinExistence type="predicted"/>
<dbReference type="Proteomes" id="UP000290289">
    <property type="component" value="Chromosome 16"/>
</dbReference>
<dbReference type="EMBL" id="RDQH01000342">
    <property type="protein sequence ID" value="RXH70085.1"/>
    <property type="molecule type" value="Genomic_DNA"/>
</dbReference>
<evidence type="ECO:0000313" key="1">
    <source>
        <dbReference type="EMBL" id="RXH70085.1"/>
    </source>
</evidence>
<name>A0A498HKP3_MALDO</name>
<reference evidence="1 2" key="1">
    <citation type="submission" date="2018-10" db="EMBL/GenBank/DDBJ databases">
        <title>A high-quality apple genome assembly.</title>
        <authorList>
            <person name="Hu J."/>
        </authorList>
    </citation>
    <scope>NUCLEOTIDE SEQUENCE [LARGE SCALE GENOMIC DNA]</scope>
    <source>
        <strain evidence="2">cv. HFTH1</strain>
        <tissue evidence="1">Young leaf</tissue>
    </source>
</reference>
<keyword evidence="2" id="KW-1185">Reference proteome</keyword>
<sequence length="72" mass="8158">MDAGHSCRRCMEEVLQELSQRGEFAFGSFWRRGKLGRSPTQNSSICDQFDTSFLQYHLIEMVALSAIDLKAG</sequence>
<organism evidence="1 2">
    <name type="scientific">Malus domestica</name>
    <name type="common">Apple</name>
    <name type="synonym">Pyrus malus</name>
    <dbReference type="NCBI Taxonomy" id="3750"/>
    <lineage>
        <taxon>Eukaryota</taxon>
        <taxon>Viridiplantae</taxon>
        <taxon>Streptophyta</taxon>
        <taxon>Embryophyta</taxon>
        <taxon>Tracheophyta</taxon>
        <taxon>Spermatophyta</taxon>
        <taxon>Magnoliopsida</taxon>
        <taxon>eudicotyledons</taxon>
        <taxon>Gunneridae</taxon>
        <taxon>Pentapetalae</taxon>
        <taxon>rosids</taxon>
        <taxon>fabids</taxon>
        <taxon>Rosales</taxon>
        <taxon>Rosaceae</taxon>
        <taxon>Amygdaloideae</taxon>
        <taxon>Maleae</taxon>
        <taxon>Malus</taxon>
    </lineage>
</organism>
<evidence type="ECO:0000313" key="2">
    <source>
        <dbReference type="Proteomes" id="UP000290289"/>
    </source>
</evidence>
<dbReference type="AlphaFoldDB" id="A0A498HKP3"/>
<protein>
    <submittedName>
        <fullName evidence="1">Uncharacterized protein</fullName>
    </submittedName>
</protein>
<gene>
    <name evidence="1" type="ORF">DVH24_007341</name>
</gene>
<accession>A0A498HKP3</accession>